<dbReference type="GO" id="GO:0005634">
    <property type="term" value="C:nucleus"/>
    <property type="evidence" value="ECO:0007669"/>
    <property type="project" value="UniProtKB-SubCell"/>
</dbReference>
<gene>
    <name evidence="9" type="ORF">CDD81_4925</name>
</gene>
<dbReference type="PROSITE" id="PS00027">
    <property type="entry name" value="HOMEOBOX_1"/>
    <property type="match status" value="1"/>
</dbReference>
<dbReference type="InterPro" id="IPR051775">
    <property type="entry name" value="Homeobox_domain"/>
</dbReference>
<evidence type="ECO:0000256" key="5">
    <source>
        <dbReference type="PROSITE-ProRule" id="PRU00108"/>
    </source>
</evidence>
<protein>
    <recommendedName>
        <fullName evidence="8">Homeobox domain-containing protein</fullName>
    </recommendedName>
</protein>
<dbReference type="EMBL" id="NJET01000035">
    <property type="protein sequence ID" value="PHH64178.1"/>
    <property type="molecule type" value="Genomic_DNA"/>
</dbReference>
<keyword evidence="10" id="KW-1185">Reference proteome</keyword>
<feature type="DNA-binding region" description="Homeobox" evidence="5">
    <location>
        <begin position="50"/>
        <end position="109"/>
    </location>
</feature>
<feature type="compositionally biased region" description="Polar residues" evidence="7">
    <location>
        <begin position="516"/>
        <end position="528"/>
    </location>
</feature>
<keyword evidence="4 5" id="KW-0539">Nucleus</keyword>
<reference evidence="9 10" key="1">
    <citation type="submission" date="2017-06" db="EMBL/GenBank/DDBJ databases">
        <title>Ant-infecting Ophiocordyceps genomes reveal a high diversity of potential behavioral manipulation genes and a possible major role for enterotoxins.</title>
        <authorList>
            <person name="De Bekker C."/>
            <person name="Evans H.C."/>
            <person name="Brachmann A."/>
            <person name="Hughes D.P."/>
        </authorList>
    </citation>
    <scope>NUCLEOTIDE SEQUENCE [LARGE SCALE GENOMIC DNA]</scope>
    <source>
        <strain evidence="9 10">Map64</strain>
    </source>
</reference>
<dbReference type="GO" id="GO:0000981">
    <property type="term" value="F:DNA-binding transcription factor activity, RNA polymerase II-specific"/>
    <property type="evidence" value="ECO:0007669"/>
    <property type="project" value="InterPro"/>
</dbReference>
<organism evidence="9 10">
    <name type="scientific">Ophiocordyceps australis</name>
    <dbReference type="NCBI Taxonomy" id="1399860"/>
    <lineage>
        <taxon>Eukaryota</taxon>
        <taxon>Fungi</taxon>
        <taxon>Dikarya</taxon>
        <taxon>Ascomycota</taxon>
        <taxon>Pezizomycotina</taxon>
        <taxon>Sordariomycetes</taxon>
        <taxon>Hypocreomycetidae</taxon>
        <taxon>Hypocreales</taxon>
        <taxon>Ophiocordycipitaceae</taxon>
        <taxon>Ophiocordyceps</taxon>
    </lineage>
</organism>
<dbReference type="SUPFAM" id="SSF46689">
    <property type="entry name" value="Homeodomain-like"/>
    <property type="match status" value="1"/>
</dbReference>
<accession>A0A2C5XIT2</accession>
<dbReference type="PROSITE" id="PS50071">
    <property type="entry name" value="HOMEOBOX_2"/>
    <property type="match status" value="1"/>
</dbReference>
<evidence type="ECO:0000256" key="2">
    <source>
        <dbReference type="ARBA" id="ARBA00023125"/>
    </source>
</evidence>
<evidence type="ECO:0000256" key="6">
    <source>
        <dbReference type="RuleBase" id="RU000682"/>
    </source>
</evidence>
<evidence type="ECO:0000313" key="9">
    <source>
        <dbReference type="EMBL" id="PHH64178.1"/>
    </source>
</evidence>
<comment type="subcellular location">
    <subcellularLocation>
        <location evidence="1 5 6">Nucleus</location>
    </subcellularLocation>
</comment>
<feature type="region of interest" description="Disordered" evidence="7">
    <location>
        <begin position="38"/>
        <end position="62"/>
    </location>
</feature>
<evidence type="ECO:0000256" key="4">
    <source>
        <dbReference type="ARBA" id="ARBA00023242"/>
    </source>
</evidence>
<evidence type="ECO:0000256" key="3">
    <source>
        <dbReference type="ARBA" id="ARBA00023155"/>
    </source>
</evidence>
<dbReference type="InterPro" id="IPR009057">
    <property type="entry name" value="Homeodomain-like_sf"/>
</dbReference>
<feature type="region of interest" description="Disordered" evidence="7">
    <location>
        <begin position="305"/>
        <end position="330"/>
    </location>
</feature>
<sequence>MSTADALARLAPLCASQRVRTHDGTLTRFSQMDQAALGSPMHSLDSEKHPKGKRKRTGARDKSILEEAYQSNTKPDKQARLDIVARVTLTEKEVQIWFQNRRQNDRRKSRPLSQEELAALRITGGNPFEPLVGMPDVDRAMFTSDRAESQASNRAPMSPLPSNEKAQEQASLDALDTTSNTQDGVVATAEKRPVSQQSNAVVQAEASPANSLERFSLQALERGSCDSMSPCFPGSVGYLANRWNIGSAFCTRYSDKGSLGGIVHEPKVPFVACSATEAAPAPSGPGANVRLSLSLDGKAAIISGKNSVEQQQGPPRPASTLASGPQTRRAGFQRSHSALPYVTLPPISTVTSLLPPRLARGRSRDVHAWESCAGSEKRDGLTAQAELESNGSAIAAISLLRSSSGVLQPNTAKRNAPVAKVEQSKKAKFGRTSSTYARMETVAAEPAKKYSKVKVSSMLASPTDSDKENWSPDAAGNPQRRHRQQQVPDSPLSKPRASRRSHRPLGENKAWAALGSRSNTSPMPSGSRASGADDDDDDDGRHDIVIFEDASSSEHPCDEVERFMRGDVSPSKKGDLDCVAGLLSLSQGAWR</sequence>
<evidence type="ECO:0000256" key="1">
    <source>
        <dbReference type="ARBA" id="ARBA00004123"/>
    </source>
</evidence>
<dbReference type="CDD" id="cd00086">
    <property type="entry name" value="homeodomain"/>
    <property type="match status" value="1"/>
</dbReference>
<dbReference type="PANTHER" id="PTHR24323:SF7">
    <property type="entry name" value="HOMEOBOX DOMAIN-CONTAINING PROTEIN"/>
    <property type="match status" value="1"/>
</dbReference>
<feature type="region of interest" description="Disordered" evidence="7">
    <location>
        <begin position="145"/>
        <end position="171"/>
    </location>
</feature>
<dbReference type="Proteomes" id="UP000226192">
    <property type="component" value="Unassembled WGS sequence"/>
</dbReference>
<feature type="region of interest" description="Disordered" evidence="7">
    <location>
        <begin position="458"/>
        <end position="557"/>
    </location>
</feature>
<dbReference type="InterPro" id="IPR001356">
    <property type="entry name" value="HD"/>
</dbReference>
<comment type="caution">
    <text evidence="9">The sequence shown here is derived from an EMBL/GenBank/DDBJ whole genome shotgun (WGS) entry which is preliminary data.</text>
</comment>
<dbReference type="GO" id="GO:0000976">
    <property type="term" value="F:transcription cis-regulatory region binding"/>
    <property type="evidence" value="ECO:0007669"/>
    <property type="project" value="TreeGrafter"/>
</dbReference>
<dbReference type="STRING" id="1399860.A0A2C5XIT2"/>
<dbReference type="AlphaFoldDB" id="A0A2C5XIT2"/>
<name>A0A2C5XIT2_9HYPO</name>
<dbReference type="OrthoDB" id="6159439at2759"/>
<proteinExistence type="predicted"/>
<keyword evidence="2 5" id="KW-0238">DNA-binding</keyword>
<feature type="domain" description="Homeobox" evidence="8">
    <location>
        <begin position="48"/>
        <end position="108"/>
    </location>
</feature>
<dbReference type="PANTHER" id="PTHR24323">
    <property type="entry name" value="CEH-10 HOMEODOMAIN-CONTAINING HOMOLOG"/>
    <property type="match status" value="1"/>
</dbReference>
<dbReference type="Gene3D" id="1.10.10.60">
    <property type="entry name" value="Homeodomain-like"/>
    <property type="match status" value="1"/>
</dbReference>
<evidence type="ECO:0000259" key="8">
    <source>
        <dbReference type="PROSITE" id="PS50071"/>
    </source>
</evidence>
<dbReference type="InterPro" id="IPR017970">
    <property type="entry name" value="Homeobox_CS"/>
</dbReference>
<dbReference type="SMART" id="SM00389">
    <property type="entry name" value="HOX"/>
    <property type="match status" value="1"/>
</dbReference>
<evidence type="ECO:0000256" key="7">
    <source>
        <dbReference type="SAM" id="MobiDB-lite"/>
    </source>
</evidence>
<evidence type="ECO:0000313" key="10">
    <source>
        <dbReference type="Proteomes" id="UP000226192"/>
    </source>
</evidence>
<keyword evidence="3 5" id="KW-0371">Homeobox</keyword>
<dbReference type="Pfam" id="PF00046">
    <property type="entry name" value="Homeodomain"/>
    <property type="match status" value="1"/>
</dbReference>